<dbReference type="AlphaFoldDB" id="A0A0P1EQ35"/>
<dbReference type="RefSeq" id="WP_058239522.1">
    <property type="nucleotide sequence ID" value="NZ_CYPW01000017.1"/>
</dbReference>
<dbReference type="OrthoDB" id="7876907at2"/>
<keyword evidence="1" id="KW-0732">Signal</keyword>
<dbReference type="Proteomes" id="UP000054823">
    <property type="component" value="Unassembled WGS sequence"/>
</dbReference>
<evidence type="ECO:0000313" key="3">
    <source>
        <dbReference type="Proteomes" id="UP000054823"/>
    </source>
</evidence>
<accession>A0A0P1EQ35</accession>
<dbReference type="STRING" id="321267.SHM7688_01743"/>
<sequence>MRLLTTCALLLAVLVSAAVPAGWMPKALPDGHMVLVICTGEDMVELIVDDTGAPVPLQEQTDDKRPPCAFSVVAEANLVMHGPFPLPLHSLRTARWQTEGFTHESAGFHRRYDARGPPALS</sequence>
<evidence type="ECO:0000313" key="2">
    <source>
        <dbReference type="EMBL" id="CUH52297.1"/>
    </source>
</evidence>
<gene>
    <name evidence="2" type="ORF">SHM7688_01743</name>
</gene>
<proteinExistence type="predicted"/>
<keyword evidence="3" id="KW-1185">Reference proteome</keyword>
<feature type="chain" id="PRO_5006061776" description="DUF2946 domain-containing protein" evidence="1">
    <location>
        <begin position="18"/>
        <end position="121"/>
    </location>
</feature>
<name>A0A0P1EQ35_9RHOB</name>
<dbReference type="EMBL" id="CYPW01000017">
    <property type="protein sequence ID" value="CUH52297.1"/>
    <property type="molecule type" value="Genomic_DNA"/>
</dbReference>
<feature type="signal peptide" evidence="1">
    <location>
        <begin position="1"/>
        <end position="17"/>
    </location>
</feature>
<evidence type="ECO:0008006" key="4">
    <source>
        <dbReference type="Google" id="ProtNLM"/>
    </source>
</evidence>
<evidence type="ECO:0000256" key="1">
    <source>
        <dbReference type="SAM" id="SignalP"/>
    </source>
</evidence>
<reference evidence="2 3" key="1">
    <citation type="submission" date="2015-09" db="EMBL/GenBank/DDBJ databases">
        <authorList>
            <consortium name="Swine Surveillance"/>
        </authorList>
    </citation>
    <scope>NUCLEOTIDE SEQUENCE [LARGE SCALE GENOMIC DNA]</scope>
    <source>
        <strain evidence="2 3">CECT 7688</strain>
    </source>
</reference>
<organism evidence="2 3">
    <name type="scientific">Shimia marina</name>
    <dbReference type="NCBI Taxonomy" id="321267"/>
    <lineage>
        <taxon>Bacteria</taxon>
        <taxon>Pseudomonadati</taxon>
        <taxon>Pseudomonadota</taxon>
        <taxon>Alphaproteobacteria</taxon>
        <taxon>Rhodobacterales</taxon>
        <taxon>Roseobacteraceae</taxon>
    </lineage>
</organism>
<protein>
    <recommendedName>
        <fullName evidence="4">DUF2946 domain-containing protein</fullName>
    </recommendedName>
</protein>